<evidence type="ECO:0000256" key="3">
    <source>
        <dbReference type="ARBA" id="ARBA00023237"/>
    </source>
</evidence>
<evidence type="ECO:0000313" key="4">
    <source>
        <dbReference type="EMBL" id="GFD50500.1"/>
    </source>
</evidence>
<sequence length="100" mass="10832">YLRLTLEGTAPQNRYYAVDGAETATAGYLLLGAGAGTTLRTPAGREAAQVFVQVDNILDTAYQAHLNRLKYFEYYAASLTGRTGIYNPGRNVGVKVVVPF</sequence>
<evidence type="ECO:0000256" key="2">
    <source>
        <dbReference type="ARBA" id="ARBA00023136"/>
    </source>
</evidence>
<feature type="non-terminal residue" evidence="4">
    <location>
        <position position="1"/>
    </location>
</feature>
<dbReference type="EMBL" id="BKCJ011758086">
    <property type="protein sequence ID" value="GFD50500.1"/>
    <property type="molecule type" value="Genomic_DNA"/>
</dbReference>
<gene>
    <name evidence="4" type="ORF">Tci_922469</name>
</gene>
<organism evidence="4">
    <name type="scientific">Tanacetum cinerariifolium</name>
    <name type="common">Dalmatian daisy</name>
    <name type="synonym">Chrysanthemum cinerariifolium</name>
    <dbReference type="NCBI Taxonomy" id="118510"/>
    <lineage>
        <taxon>Eukaryota</taxon>
        <taxon>Viridiplantae</taxon>
        <taxon>Streptophyta</taxon>
        <taxon>Embryophyta</taxon>
        <taxon>Tracheophyta</taxon>
        <taxon>Spermatophyta</taxon>
        <taxon>Magnoliopsida</taxon>
        <taxon>eudicotyledons</taxon>
        <taxon>Gunneridae</taxon>
        <taxon>Pentapetalae</taxon>
        <taxon>asterids</taxon>
        <taxon>campanulids</taxon>
        <taxon>Asterales</taxon>
        <taxon>Asteraceae</taxon>
        <taxon>Asteroideae</taxon>
        <taxon>Anthemideae</taxon>
        <taxon>Anthemidinae</taxon>
        <taxon>Tanacetum</taxon>
    </lineage>
</organism>
<keyword evidence="3" id="KW-0998">Cell outer membrane</keyword>
<name>A0A699WW24_TANCI</name>
<comment type="subcellular location">
    <subcellularLocation>
        <location evidence="1">Cell outer membrane</location>
    </subcellularLocation>
</comment>
<accession>A0A699WW24</accession>
<comment type="caution">
    <text evidence="4">The sequence shown here is derived from an EMBL/GenBank/DDBJ whole genome shotgun (WGS) entry which is preliminary data.</text>
</comment>
<protein>
    <submittedName>
        <fullName evidence="4">Uncharacterized protein</fullName>
    </submittedName>
</protein>
<dbReference type="InterPro" id="IPR036942">
    <property type="entry name" value="Beta-barrel_TonB_sf"/>
</dbReference>
<keyword evidence="2" id="KW-0472">Membrane</keyword>
<proteinExistence type="predicted"/>
<evidence type="ECO:0000256" key="1">
    <source>
        <dbReference type="ARBA" id="ARBA00004442"/>
    </source>
</evidence>
<dbReference type="AlphaFoldDB" id="A0A699WW24"/>
<dbReference type="SUPFAM" id="SSF56935">
    <property type="entry name" value="Porins"/>
    <property type="match status" value="1"/>
</dbReference>
<dbReference type="Gene3D" id="2.40.170.20">
    <property type="entry name" value="TonB-dependent receptor, beta-barrel domain"/>
    <property type="match status" value="1"/>
</dbReference>
<reference evidence="4" key="1">
    <citation type="journal article" date="2019" name="Sci. Rep.">
        <title>Draft genome of Tanacetum cinerariifolium, the natural source of mosquito coil.</title>
        <authorList>
            <person name="Yamashiro T."/>
            <person name="Shiraishi A."/>
            <person name="Satake H."/>
            <person name="Nakayama K."/>
        </authorList>
    </citation>
    <scope>NUCLEOTIDE SEQUENCE</scope>
</reference>